<dbReference type="EMBL" id="KZ997886">
    <property type="protein sequence ID" value="RKO86821.1"/>
    <property type="molecule type" value="Genomic_DNA"/>
</dbReference>
<gene>
    <name evidence="1" type="ORF">BDK51DRAFT_27050</name>
</gene>
<keyword evidence="2" id="KW-1185">Reference proteome</keyword>
<accession>A0A4P9W3D0</accession>
<proteinExistence type="predicted"/>
<sequence>MPSFFNSSTWCQVPALCSVAHLAIGRGQNAQASPSVSNLRAARLSPLDLAADPHTHIEADLVKHIHSGQWYWVEALQGKAVKLLSEWTVSSRCWLSVLPIANYNFQIRASDPQVGNGRRLTHVL</sequence>
<dbReference type="AlphaFoldDB" id="A0A4P9W3D0"/>
<evidence type="ECO:0000313" key="2">
    <source>
        <dbReference type="Proteomes" id="UP000269721"/>
    </source>
</evidence>
<dbReference type="Proteomes" id="UP000269721">
    <property type="component" value="Unassembled WGS sequence"/>
</dbReference>
<reference evidence="2" key="1">
    <citation type="journal article" date="2018" name="Nat. Microbiol.">
        <title>Leveraging single-cell genomics to expand the fungal tree of life.</title>
        <authorList>
            <person name="Ahrendt S.R."/>
            <person name="Quandt C.A."/>
            <person name="Ciobanu D."/>
            <person name="Clum A."/>
            <person name="Salamov A."/>
            <person name="Andreopoulos B."/>
            <person name="Cheng J.F."/>
            <person name="Woyke T."/>
            <person name="Pelin A."/>
            <person name="Henrissat B."/>
            <person name="Reynolds N.K."/>
            <person name="Benny G.L."/>
            <person name="Smith M.E."/>
            <person name="James T.Y."/>
            <person name="Grigoriev I.V."/>
        </authorList>
    </citation>
    <scope>NUCLEOTIDE SEQUENCE [LARGE SCALE GENOMIC DNA]</scope>
</reference>
<protein>
    <submittedName>
        <fullName evidence="1">Uncharacterized protein</fullName>
    </submittedName>
</protein>
<organism evidence="1 2">
    <name type="scientific">Blyttiomyces helicus</name>
    <dbReference type="NCBI Taxonomy" id="388810"/>
    <lineage>
        <taxon>Eukaryota</taxon>
        <taxon>Fungi</taxon>
        <taxon>Fungi incertae sedis</taxon>
        <taxon>Chytridiomycota</taxon>
        <taxon>Chytridiomycota incertae sedis</taxon>
        <taxon>Chytridiomycetes</taxon>
        <taxon>Chytridiomycetes incertae sedis</taxon>
        <taxon>Blyttiomyces</taxon>
    </lineage>
</organism>
<name>A0A4P9W3D0_9FUNG</name>
<evidence type="ECO:0000313" key="1">
    <source>
        <dbReference type="EMBL" id="RKO86821.1"/>
    </source>
</evidence>